<organismHost>
    <name type="scientific">Tortricidae</name>
    <dbReference type="NCBI Taxonomy" id="7139"/>
</organismHost>
<dbReference type="GeneID" id="1725041"/>
<organism evidence="3 4">
    <name type="scientific">Cryptophlebia leucotreta granulosis virus</name>
    <name type="common">ClGV</name>
    <name type="synonym">Cryptophlebia leucotreta granulovirus</name>
    <dbReference type="NCBI Taxonomy" id="35254"/>
    <lineage>
        <taxon>Viruses</taxon>
        <taxon>Viruses incertae sedis</taxon>
        <taxon>Naldaviricetes</taxon>
        <taxon>Lefavirales</taxon>
        <taxon>Baculoviridae</taxon>
        <taxon>Betabaculovirus</taxon>
        <taxon>Betabaculovirus cryleucotretae</taxon>
    </lineage>
</organism>
<dbReference type="SUPFAM" id="SSF57625">
    <property type="entry name" value="Invertebrate chitin-binding proteins"/>
    <property type="match status" value="1"/>
</dbReference>
<dbReference type="EMBL" id="AY229987">
    <property type="protein sequence ID" value="AAQ21606.1"/>
    <property type="molecule type" value="Genomic_DNA"/>
</dbReference>
<dbReference type="PROSITE" id="PS50940">
    <property type="entry name" value="CHIT_BIND_II"/>
    <property type="match status" value="1"/>
</dbReference>
<dbReference type="CAZy" id="CBM14">
    <property type="family name" value="Carbohydrate-Binding Module Family 14"/>
</dbReference>
<reference evidence="3 4" key="3">
    <citation type="journal article" date="2002" name="J. Gen. Virol.">
        <title>The expansion of a hypervariable, non-hr ori-like region in the genome of Cryptophlebia leucotreta granulovirus provides in vivo evidence for the utilization of baculovirus non-hr oris during replication.</title>
        <authorList>
            <person name="Jehle J.A."/>
        </authorList>
    </citation>
    <scope>NUCLEOTIDE SEQUENCE [LARGE SCALE GENOMIC DNA]</scope>
    <source>
        <strain evidence="3">CV3</strain>
    </source>
</reference>
<sequence>MLTAKGQSFRGNIYIHTSDKPIMDLLNASTFLFILFIIIKVIIYHGVKNLQKQTWIMDRVCVNGYYGTVADPFECDSYYKCPEGIKFFCDVNEQFDADKNICVSLTLNNVNGCLETASRRLLD</sequence>
<dbReference type="GO" id="GO:0005576">
    <property type="term" value="C:extracellular region"/>
    <property type="evidence" value="ECO:0007669"/>
    <property type="project" value="InterPro"/>
</dbReference>
<dbReference type="Proteomes" id="UP000203359">
    <property type="component" value="Segment"/>
</dbReference>
<protein>
    <recommendedName>
        <fullName evidence="2">Chitin-binding type-2 domain-containing protein</fullName>
    </recommendedName>
</protein>
<dbReference type="RefSeq" id="NP_891856.1">
    <property type="nucleotide sequence ID" value="NC_005068.1"/>
</dbReference>
<keyword evidence="1" id="KW-0472">Membrane</keyword>
<proteinExistence type="predicted"/>
<feature type="domain" description="Chitin-binding type-2" evidence="2">
    <location>
        <begin position="58"/>
        <end position="115"/>
    </location>
</feature>
<keyword evidence="4" id="KW-1185">Reference proteome</keyword>
<reference evidence="3 4" key="4">
    <citation type="journal article" date="2003" name="Virology">
        <title>The genome of the Cryptophlebia leucotreta granulovirus.</title>
        <authorList>
            <person name="Lange M."/>
            <person name="Jehle J.A."/>
        </authorList>
    </citation>
    <scope>NUCLEOTIDE SEQUENCE [LARGE SCALE GENOMIC DNA]</scope>
    <source>
        <strain evidence="3">CV3</strain>
    </source>
</reference>
<name>Q7T5S8_GVCL</name>
<evidence type="ECO:0000313" key="4">
    <source>
        <dbReference type="Proteomes" id="UP000203359"/>
    </source>
</evidence>
<dbReference type="InterPro" id="IPR002557">
    <property type="entry name" value="Chitin-bd_dom"/>
</dbReference>
<accession>Q7T5S8</accession>
<dbReference type="KEGG" id="vg:1725041"/>
<evidence type="ECO:0000313" key="3">
    <source>
        <dbReference type="EMBL" id="AAQ21606.1"/>
    </source>
</evidence>
<dbReference type="GO" id="GO:0008061">
    <property type="term" value="F:chitin binding"/>
    <property type="evidence" value="ECO:0007669"/>
    <property type="project" value="InterPro"/>
</dbReference>
<dbReference type="InterPro" id="IPR036508">
    <property type="entry name" value="Chitin-bd_dom_sf"/>
</dbReference>
<dbReference type="SMART" id="SM00494">
    <property type="entry name" value="ChtBD2"/>
    <property type="match status" value="1"/>
</dbReference>
<evidence type="ECO:0000259" key="2">
    <source>
        <dbReference type="PROSITE" id="PS50940"/>
    </source>
</evidence>
<dbReference type="OrthoDB" id="24819at10239"/>
<evidence type="ECO:0000256" key="1">
    <source>
        <dbReference type="SAM" id="Phobius"/>
    </source>
</evidence>
<reference evidence="3 4" key="2">
    <citation type="journal article" date="1994" name="J. Gen. Virol.">
        <title>The granulin gene region of Cryptophlebia leucotreta granulosis virus: sequence analysis and phylogenetic considerations.</title>
        <authorList>
            <person name="Jehle J.A."/>
            <person name="Backhaus H."/>
        </authorList>
    </citation>
    <scope>NUCLEOTIDE SEQUENCE [LARGE SCALE GENOMIC DNA]</scope>
    <source>
        <strain evidence="3">CV3</strain>
    </source>
</reference>
<keyword evidence="1" id="KW-0812">Transmembrane</keyword>
<keyword evidence="1" id="KW-1133">Transmembrane helix</keyword>
<reference evidence="3 4" key="1">
    <citation type="journal article" date="1994" name="J. Gen. Virol.">
        <title>Genome organization of the DNA-binding protein gene region of Cryptophlebia leucotreta granulosis virus is closely related to that of nuclear polyhedrosis viruses.</title>
        <authorList>
            <person name="Jehle J.A."/>
            <person name="Backhaus H."/>
        </authorList>
    </citation>
    <scope>NUCLEOTIDE SEQUENCE [LARGE SCALE GENOMIC DNA]</scope>
    <source>
        <strain evidence="3">CV3</strain>
    </source>
</reference>
<feature type="transmembrane region" description="Helical" evidence="1">
    <location>
        <begin position="28"/>
        <end position="47"/>
    </location>
</feature>